<evidence type="ECO:0000256" key="1">
    <source>
        <dbReference type="ARBA" id="ARBA00007664"/>
    </source>
</evidence>
<dbReference type="GO" id="GO:0006508">
    <property type="term" value="P:proteolysis"/>
    <property type="evidence" value="ECO:0007669"/>
    <property type="project" value="UniProtKB-KW"/>
</dbReference>
<dbReference type="Gene3D" id="2.40.10.10">
    <property type="entry name" value="Trypsin-like serine proteases"/>
    <property type="match status" value="1"/>
</dbReference>
<dbReference type="PRINTS" id="PR00722">
    <property type="entry name" value="CHYMOTRYPSIN"/>
</dbReference>
<evidence type="ECO:0000256" key="4">
    <source>
        <dbReference type="SAM" id="SignalP"/>
    </source>
</evidence>
<dbReference type="SUPFAM" id="SSF50494">
    <property type="entry name" value="Trypsin-like serine proteases"/>
    <property type="match status" value="1"/>
</dbReference>
<protein>
    <submittedName>
        <fullName evidence="6">Serine protease</fullName>
    </submittedName>
</protein>
<dbReference type="OrthoDB" id="1496095at2"/>
<proteinExistence type="inferred from homology"/>
<reference evidence="6 7" key="2">
    <citation type="submission" date="2019-09" db="EMBL/GenBank/DDBJ databases">
        <authorList>
            <person name="Jin C."/>
        </authorList>
    </citation>
    <scope>NUCLEOTIDE SEQUENCE [LARGE SCALE GENOMIC DNA]</scope>
    <source>
        <strain evidence="6 7">AN110305</strain>
    </source>
</reference>
<dbReference type="Pfam" id="PF00089">
    <property type="entry name" value="Trypsin"/>
    <property type="match status" value="1"/>
</dbReference>
<dbReference type="PROSITE" id="PS00134">
    <property type="entry name" value="TRYPSIN_HIS"/>
    <property type="match status" value="1"/>
</dbReference>
<dbReference type="CDD" id="cd00190">
    <property type="entry name" value="Tryp_SPc"/>
    <property type="match status" value="1"/>
</dbReference>
<dbReference type="InterPro" id="IPR018114">
    <property type="entry name" value="TRYPSIN_HIS"/>
</dbReference>
<reference evidence="6 7" key="1">
    <citation type="submission" date="2019-09" db="EMBL/GenBank/DDBJ databases">
        <title>Goodfellowia gen. nov., a new genus of the Pseudonocardineae related to Actinoalloteichus, containing Goodfellowia coeruleoviolacea gen. nov., comb. nov. gen. nov., comb. nov.</title>
        <authorList>
            <person name="Labeda D."/>
        </authorList>
    </citation>
    <scope>NUCLEOTIDE SEQUENCE [LARGE SCALE GENOMIC DNA]</scope>
    <source>
        <strain evidence="6 7">AN110305</strain>
    </source>
</reference>
<feature type="domain" description="Peptidase S1" evidence="5">
    <location>
        <begin position="38"/>
        <end position="263"/>
    </location>
</feature>
<dbReference type="RefSeq" id="WP_149851548.1">
    <property type="nucleotide sequence ID" value="NZ_VUOB01000041.1"/>
</dbReference>
<dbReference type="FunFam" id="2.40.10.10:FF:000002">
    <property type="entry name" value="Transmembrane protease serine"/>
    <property type="match status" value="1"/>
</dbReference>
<sequence length="264" mass="27465">MGIGSRRLRALLGVLAGVLAITALALPPTAGAVPTPRVVGGQRASIDGHPWAVYLTTADGFQYCGGTLVAPHKVLTAAHCAKAQDTPNVRVVAGREDKQSAAGIVAAVTAQWWPKEFRAAETGDDYAVLTLDRDLPYLPLALPEPADAALYADGSPAVALGWGRTSESGNTSRYLMAVTVPLVADADCSNSYPTQYVPAKMVCAGYVVKGGKDTCQGDSGGPLTEGGRLIGLTSWGDGCARAGKPGVYTRLINYRDPILQQINS</sequence>
<dbReference type="PANTHER" id="PTHR24276:SF98">
    <property type="entry name" value="FI18310P1-RELATED"/>
    <property type="match status" value="1"/>
</dbReference>
<evidence type="ECO:0000256" key="2">
    <source>
        <dbReference type="ARBA" id="ARBA00023157"/>
    </source>
</evidence>
<name>A0A5B2X6J3_9PSEU</name>
<accession>A0A5B2X6J3</accession>
<dbReference type="InterPro" id="IPR001314">
    <property type="entry name" value="Peptidase_S1A"/>
</dbReference>
<dbReference type="PROSITE" id="PS00135">
    <property type="entry name" value="TRYPSIN_SER"/>
    <property type="match status" value="1"/>
</dbReference>
<dbReference type="InterPro" id="IPR001254">
    <property type="entry name" value="Trypsin_dom"/>
</dbReference>
<dbReference type="InterPro" id="IPR043504">
    <property type="entry name" value="Peptidase_S1_PA_chymotrypsin"/>
</dbReference>
<keyword evidence="7" id="KW-1185">Reference proteome</keyword>
<comment type="similarity">
    <text evidence="1">Belongs to the peptidase S1 family.</text>
</comment>
<comment type="caution">
    <text evidence="6">The sequence shown here is derived from an EMBL/GenBank/DDBJ whole genome shotgun (WGS) entry which is preliminary data.</text>
</comment>
<evidence type="ECO:0000313" key="7">
    <source>
        <dbReference type="Proteomes" id="UP000323454"/>
    </source>
</evidence>
<dbReference type="GO" id="GO:0004252">
    <property type="term" value="F:serine-type endopeptidase activity"/>
    <property type="evidence" value="ECO:0007669"/>
    <property type="project" value="InterPro"/>
</dbReference>
<keyword evidence="3 6" id="KW-0645">Protease</keyword>
<dbReference type="SMART" id="SM00020">
    <property type="entry name" value="Tryp_SPc"/>
    <property type="match status" value="1"/>
</dbReference>
<dbReference type="PANTHER" id="PTHR24276">
    <property type="entry name" value="POLYSERASE-RELATED"/>
    <property type="match status" value="1"/>
</dbReference>
<gene>
    <name evidence="6" type="ORF">F0L68_22085</name>
</gene>
<dbReference type="InterPro" id="IPR009003">
    <property type="entry name" value="Peptidase_S1_PA"/>
</dbReference>
<dbReference type="Proteomes" id="UP000323454">
    <property type="component" value="Unassembled WGS sequence"/>
</dbReference>
<organism evidence="6 7">
    <name type="scientific">Solihabitans fulvus</name>
    <dbReference type="NCBI Taxonomy" id="1892852"/>
    <lineage>
        <taxon>Bacteria</taxon>
        <taxon>Bacillati</taxon>
        <taxon>Actinomycetota</taxon>
        <taxon>Actinomycetes</taxon>
        <taxon>Pseudonocardiales</taxon>
        <taxon>Pseudonocardiaceae</taxon>
        <taxon>Solihabitans</taxon>
    </lineage>
</organism>
<keyword evidence="3" id="KW-0378">Hydrolase</keyword>
<evidence type="ECO:0000313" key="6">
    <source>
        <dbReference type="EMBL" id="KAA2258552.1"/>
    </source>
</evidence>
<dbReference type="EMBL" id="VUOB01000041">
    <property type="protein sequence ID" value="KAA2258552.1"/>
    <property type="molecule type" value="Genomic_DNA"/>
</dbReference>
<keyword evidence="4" id="KW-0732">Signal</keyword>
<keyword evidence="3" id="KW-0720">Serine protease</keyword>
<dbReference type="InterPro" id="IPR050430">
    <property type="entry name" value="Peptidase_S1"/>
</dbReference>
<keyword evidence="2" id="KW-1015">Disulfide bond</keyword>
<dbReference type="AlphaFoldDB" id="A0A5B2X6J3"/>
<dbReference type="PROSITE" id="PS50240">
    <property type="entry name" value="TRYPSIN_DOM"/>
    <property type="match status" value="1"/>
</dbReference>
<evidence type="ECO:0000259" key="5">
    <source>
        <dbReference type="PROSITE" id="PS50240"/>
    </source>
</evidence>
<evidence type="ECO:0000256" key="3">
    <source>
        <dbReference type="RuleBase" id="RU363034"/>
    </source>
</evidence>
<dbReference type="InterPro" id="IPR033116">
    <property type="entry name" value="TRYPSIN_SER"/>
</dbReference>
<feature type="chain" id="PRO_5038512506" evidence="4">
    <location>
        <begin position="26"/>
        <end position="264"/>
    </location>
</feature>
<feature type="signal peptide" evidence="4">
    <location>
        <begin position="1"/>
        <end position="25"/>
    </location>
</feature>